<evidence type="ECO:0000256" key="1">
    <source>
        <dbReference type="ARBA" id="ARBA00006479"/>
    </source>
</evidence>
<evidence type="ECO:0000313" key="3">
    <source>
        <dbReference type="Proteomes" id="UP000558113"/>
    </source>
</evidence>
<dbReference type="SUPFAM" id="SSF53067">
    <property type="entry name" value="Actin-like ATPase domain"/>
    <property type="match status" value="1"/>
</dbReference>
<protein>
    <submittedName>
        <fullName evidence="2">ROK family protein</fullName>
    </submittedName>
</protein>
<reference evidence="2 3" key="1">
    <citation type="submission" date="2020-01" db="EMBL/GenBank/DDBJ databases">
        <title>Paenibacillus soybeanensis sp. nov. isolated from the nodules of soybean (Glycine max(L.) Merr).</title>
        <authorList>
            <person name="Wang H."/>
        </authorList>
    </citation>
    <scope>NUCLEOTIDE SEQUENCE [LARGE SCALE GENOMIC DNA]</scope>
    <source>
        <strain evidence="2 3">DSM 23054</strain>
    </source>
</reference>
<dbReference type="Gene3D" id="3.30.420.40">
    <property type="match status" value="2"/>
</dbReference>
<dbReference type="InterPro" id="IPR043129">
    <property type="entry name" value="ATPase_NBD"/>
</dbReference>
<dbReference type="PANTHER" id="PTHR18964">
    <property type="entry name" value="ROK (REPRESSOR, ORF, KINASE) FAMILY"/>
    <property type="match status" value="1"/>
</dbReference>
<dbReference type="Proteomes" id="UP000558113">
    <property type="component" value="Unassembled WGS sequence"/>
</dbReference>
<organism evidence="2 3">
    <name type="scientific">Paenibacillus sacheonensis</name>
    <dbReference type="NCBI Taxonomy" id="742054"/>
    <lineage>
        <taxon>Bacteria</taxon>
        <taxon>Bacillati</taxon>
        <taxon>Bacillota</taxon>
        <taxon>Bacilli</taxon>
        <taxon>Bacillales</taxon>
        <taxon>Paenibacillaceae</taxon>
        <taxon>Paenibacillus</taxon>
    </lineage>
</organism>
<keyword evidence="3" id="KW-1185">Reference proteome</keyword>
<dbReference type="AlphaFoldDB" id="A0A7X4YUN9"/>
<sequence length="329" mass="34470">MNLLAGIDIGGTKCAASLGMLDGEDGIRIVGKTRIATPASPEAAIAQIMEALHAELEKHPDGRLAAIGISCGGPLDSRRGLVLSPPNLPGWDAVDLITPFAERYGVPVALQNDANACALAEWKWGAGRGCRNMIFLTFGTGMGAGLILNGALYAGTNDMAGEVGHVRLEPEGPVGYGKAGSFEGFCSGGGIAQLARRIIAERIDAGDAPGFCRTRKELPALTAEIVGRAAEQGDALAQEIYRLSARKLGRALAVLVDVLNPERIVIGSIYGRQKAIMEPIVLEELHRESLPLSVSVCEIMQAGLGEGIGDYASLSVALNHLIERGEVIE</sequence>
<evidence type="ECO:0000313" key="2">
    <source>
        <dbReference type="EMBL" id="NBC71789.1"/>
    </source>
</evidence>
<dbReference type="Pfam" id="PF00480">
    <property type="entry name" value="ROK"/>
    <property type="match status" value="1"/>
</dbReference>
<comment type="caution">
    <text evidence="2">The sequence shown here is derived from an EMBL/GenBank/DDBJ whole genome shotgun (WGS) entry which is preliminary data.</text>
</comment>
<name>A0A7X4YUN9_9BACL</name>
<comment type="similarity">
    <text evidence="1">Belongs to the ROK (NagC/XylR) family.</text>
</comment>
<dbReference type="InterPro" id="IPR000600">
    <property type="entry name" value="ROK"/>
</dbReference>
<dbReference type="CDD" id="cd23763">
    <property type="entry name" value="ASKHA_ATPase_ROK"/>
    <property type="match status" value="1"/>
</dbReference>
<accession>A0A7X4YUN9</accession>
<dbReference type="EMBL" id="JAAAMU010000014">
    <property type="protein sequence ID" value="NBC71789.1"/>
    <property type="molecule type" value="Genomic_DNA"/>
</dbReference>
<dbReference type="PANTHER" id="PTHR18964:SF149">
    <property type="entry name" value="BIFUNCTIONAL UDP-N-ACETYLGLUCOSAMINE 2-EPIMERASE_N-ACETYLMANNOSAMINE KINASE"/>
    <property type="match status" value="1"/>
</dbReference>
<proteinExistence type="inferred from homology"/>
<gene>
    <name evidence="2" type="ORF">GT003_22570</name>
</gene>
<dbReference type="OrthoDB" id="9795247at2"/>